<dbReference type="Pfam" id="PF00668">
    <property type="entry name" value="Condensation"/>
    <property type="match status" value="1"/>
</dbReference>
<dbReference type="GeneID" id="38140898"/>
<organism evidence="4 5">
    <name type="scientific">Aspergillus welwitschiae</name>
    <dbReference type="NCBI Taxonomy" id="1341132"/>
    <lineage>
        <taxon>Eukaryota</taxon>
        <taxon>Fungi</taxon>
        <taxon>Dikarya</taxon>
        <taxon>Ascomycota</taxon>
        <taxon>Pezizomycotina</taxon>
        <taxon>Eurotiomycetes</taxon>
        <taxon>Eurotiomycetidae</taxon>
        <taxon>Eurotiales</taxon>
        <taxon>Aspergillaceae</taxon>
        <taxon>Aspergillus</taxon>
        <taxon>Aspergillus subgen. Circumdati</taxon>
    </lineage>
</organism>
<name>A0A3F3PK75_9EURO</name>
<evidence type="ECO:0000256" key="1">
    <source>
        <dbReference type="ARBA" id="ARBA00022598"/>
    </source>
</evidence>
<dbReference type="GO" id="GO:0016874">
    <property type="term" value="F:ligase activity"/>
    <property type="evidence" value="ECO:0007669"/>
    <property type="project" value="UniProtKB-KW"/>
</dbReference>
<dbReference type="GO" id="GO:0005737">
    <property type="term" value="C:cytoplasm"/>
    <property type="evidence" value="ECO:0007669"/>
    <property type="project" value="TreeGrafter"/>
</dbReference>
<sequence length="465" mass="51584">MSTGTPLFHYSTVHEPSPILKLALHNALFDSYSYSQIVNAVETAYNGTPVVTSPFVPFIKYLLNLDILAARSFWANEFADLAAIPFPANVPLGHIPRKVERYVHSFCLHRCNEHEITLSTTCRLAWALVVARYTRSLDVIFGVTVTGRNSSEIAGIVGPTITTFPLRISIQSGEKVHTQLIRLQKHALDMMPYEHFGIHKMRQCGSEAVSASQFQSLLIVQPTRTHLPKARSHSLLELTEKDTLEQRIDASLATQVLTIICEYAEDTMKLRGVFDPEVVPPDKVKGYLHQMSRFVNMILSSSSDTVGGLLQKATEYIDPGDLNEERQILDEIERTAQTLLGQNIPLRAEWAIPIDTNTPKLALFVGFDGGSGVNPSCVFKLPDNDTRARLHQAMAQLQSTLSDAVMPSICLPVHVSHESIGFSSRADLQKEASKLPLETLESYMSPQGPSIVMEKFISNIQGYVA</sequence>
<proteinExistence type="inferred from homology"/>
<protein>
    <recommendedName>
        <fullName evidence="3">Condensation domain-containing protein</fullName>
    </recommendedName>
</protein>
<keyword evidence="5" id="KW-1185">Reference proteome</keyword>
<evidence type="ECO:0000313" key="5">
    <source>
        <dbReference type="Proteomes" id="UP000253729"/>
    </source>
</evidence>
<dbReference type="PANTHER" id="PTHR45527">
    <property type="entry name" value="NONRIBOSOMAL PEPTIDE SYNTHETASE"/>
    <property type="match status" value="1"/>
</dbReference>
<feature type="domain" description="Condensation" evidence="3">
    <location>
        <begin position="6"/>
        <end position="235"/>
    </location>
</feature>
<dbReference type="GO" id="GO:0044550">
    <property type="term" value="P:secondary metabolite biosynthetic process"/>
    <property type="evidence" value="ECO:0007669"/>
    <property type="project" value="TreeGrafter"/>
</dbReference>
<dbReference type="Gene3D" id="3.30.559.10">
    <property type="entry name" value="Chloramphenicol acetyltransferase-like domain"/>
    <property type="match status" value="1"/>
</dbReference>
<dbReference type="Proteomes" id="UP000253729">
    <property type="component" value="Unassembled WGS sequence"/>
</dbReference>
<keyword evidence="1" id="KW-0436">Ligase</keyword>
<dbReference type="EMBL" id="KZ852092">
    <property type="protein sequence ID" value="RDH27345.1"/>
    <property type="molecule type" value="Genomic_DNA"/>
</dbReference>
<dbReference type="InterPro" id="IPR023213">
    <property type="entry name" value="CAT-like_dom_sf"/>
</dbReference>
<gene>
    <name evidence="4" type="ORF">BDQ94DRAFT_175685</name>
</gene>
<evidence type="ECO:0000259" key="3">
    <source>
        <dbReference type="Pfam" id="PF00668"/>
    </source>
</evidence>
<dbReference type="STRING" id="1341132.A0A3F3PK75"/>
<dbReference type="SUPFAM" id="SSF52777">
    <property type="entry name" value="CoA-dependent acyltransferases"/>
    <property type="match status" value="2"/>
</dbReference>
<dbReference type="Gene3D" id="3.30.559.30">
    <property type="entry name" value="Nonribosomal peptide synthetase, condensation domain"/>
    <property type="match status" value="1"/>
</dbReference>
<evidence type="ECO:0000256" key="2">
    <source>
        <dbReference type="ARBA" id="ARBA00029454"/>
    </source>
</evidence>
<comment type="similarity">
    <text evidence="2">Belongs to the NRP synthetase family.</text>
</comment>
<dbReference type="InterPro" id="IPR001242">
    <property type="entry name" value="Condensation_dom"/>
</dbReference>
<dbReference type="GO" id="GO:0031177">
    <property type="term" value="F:phosphopantetheine binding"/>
    <property type="evidence" value="ECO:0007669"/>
    <property type="project" value="TreeGrafter"/>
</dbReference>
<evidence type="ECO:0000313" key="4">
    <source>
        <dbReference type="EMBL" id="RDH27345.1"/>
    </source>
</evidence>
<accession>A0A3F3PK75</accession>
<reference evidence="4 5" key="1">
    <citation type="submission" date="2018-07" db="EMBL/GenBank/DDBJ databases">
        <title>The genomes of Aspergillus section Nigri reveals drivers in fungal speciation.</title>
        <authorList>
            <consortium name="DOE Joint Genome Institute"/>
            <person name="Vesth T.C."/>
            <person name="Nybo J."/>
            <person name="Theobald S."/>
            <person name="Brandl J."/>
            <person name="Frisvad J.C."/>
            <person name="Nielsen K.F."/>
            <person name="Lyhne E.K."/>
            <person name="Kogle M.E."/>
            <person name="Kuo A."/>
            <person name="Riley R."/>
            <person name="Clum A."/>
            <person name="Nolan M."/>
            <person name="Lipzen A."/>
            <person name="Salamov A."/>
            <person name="Henrissat B."/>
            <person name="Wiebenga A."/>
            <person name="De vries R.P."/>
            <person name="Grigoriev I.V."/>
            <person name="Mortensen U.H."/>
            <person name="Andersen M.R."/>
            <person name="Baker S.E."/>
        </authorList>
    </citation>
    <scope>NUCLEOTIDE SEQUENCE [LARGE SCALE GENOMIC DNA]</scope>
    <source>
        <strain evidence="4 5">CBS 139.54b</strain>
    </source>
</reference>
<dbReference type="GO" id="GO:0043041">
    <property type="term" value="P:amino acid activation for nonribosomal peptide biosynthetic process"/>
    <property type="evidence" value="ECO:0007669"/>
    <property type="project" value="TreeGrafter"/>
</dbReference>
<dbReference type="AlphaFoldDB" id="A0A3F3PK75"/>
<dbReference type="RefSeq" id="XP_026620367.1">
    <property type="nucleotide sequence ID" value="XM_026772542.1"/>
</dbReference>
<dbReference type="PANTHER" id="PTHR45527:SF3">
    <property type="entry name" value="SIDEROPHORE SYNTHETASE (EUROFUNG)"/>
    <property type="match status" value="1"/>
</dbReference>